<reference evidence="1 2" key="1">
    <citation type="submission" date="2019-08" db="EMBL/GenBank/DDBJ databases">
        <title>Deep-cultivation of Planctomycetes and their phenomic and genomic characterization uncovers novel biology.</title>
        <authorList>
            <person name="Wiegand S."/>
            <person name="Jogler M."/>
            <person name="Boedeker C."/>
            <person name="Pinto D."/>
            <person name="Vollmers J."/>
            <person name="Rivas-Marin E."/>
            <person name="Kohn T."/>
            <person name="Peeters S.H."/>
            <person name="Heuer A."/>
            <person name="Rast P."/>
            <person name="Oberbeckmann S."/>
            <person name="Bunk B."/>
            <person name="Jeske O."/>
            <person name="Meyerdierks A."/>
            <person name="Storesund J.E."/>
            <person name="Kallscheuer N."/>
            <person name="Luecker S."/>
            <person name="Lage O.M."/>
            <person name="Pohl T."/>
            <person name="Merkel B.J."/>
            <person name="Hornburger P."/>
            <person name="Mueller R.-W."/>
            <person name="Bruemmer F."/>
            <person name="Labrenz M."/>
            <person name="Spormann A.M."/>
            <person name="Op den Camp H."/>
            <person name="Overmann J."/>
            <person name="Amann R."/>
            <person name="Jetten M.S.M."/>
            <person name="Mascher T."/>
            <person name="Medema M.H."/>
            <person name="Devos D.P."/>
            <person name="Kaster A.-K."/>
            <person name="Ovreas L."/>
            <person name="Rohde M."/>
            <person name="Galperin M.Y."/>
            <person name="Jogler C."/>
        </authorList>
    </citation>
    <scope>NUCLEOTIDE SEQUENCE [LARGE SCALE GENOMIC DNA]</scope>
    <source>
        <strain evidence="1 2">FC18</strain>
    </source>
</reference>
<accession>A0A5B9PCL4</accession>
<protein>
    <recommendedName>
        <fullName evidence="3">Lactonase, 7-bladed beta-propeller</fullName>
    </recommendedName>
</protein>
<evidence type="ECO:0008006" key="3">
    <source>
        <dbReference type="Google" id="ProtNLM"/>
    </source>
</evidence>
<dbReference type="Proteomes" id="UP000322214">
    <property type="component" value="Chromosome"/>
</dbReference>
<gene>
    <name evidence="1" type="ORF">MFFC18_25350</name>
</gene>
<evidence type="ECO:0000313" key="1">
    <source>
        <dbReference type="EMBL" id="QEG22652.1"/>
    </source>
</evidence>
<dbReference type="InterPro" id="IPR011044">
    <property type="entry name" value="Quino_amine_DH_bsu"/>
</dbReference>
<evidence type="ECO:0000313" key="2">
    <source>
        <dbReference type="Proteomes" id="UP000322214"/>
    </source>
</evidence>
<dbReference type="SUPFAM" id="SSF50969">
    <property type="entry name" value="YVTN repeat-like/Quinoprotein amine dehydrogenase"/>
    <property type="match status" value="1"/>
</dbReference>
<keyword evidence="2" id="KW-1185">Reference proteome</keyword>
<name>A0A5B9PCL4_9BACT</name>
<dbReference type="KEGG" id="mff:MFFC18_25350"/>
<dbReference type="InterPro" id="IPR015943">
    <property type="entry name" value="WD40/YVTN_repeat-like_dom_sf"/>
</dbReference>
<dbReference type="Gene3D" id="2.130.10.10">
    <property type="entry name" value="YVTN repeat-like/Quinoprotein amine dehydrogenase"/>
    <property type="match status" value="1"/>
</dbReference>
<sequence>MGHSASLASLASARTLTRLFWQDRDGATMYVADLVQNGVTFEVDQARIKEFPPVSPEENDLVQMVVVRGQLVVGVRDHENGERHSGWLEINTGVEEEDHGDHSHWHYSSDATVTSAKLDTQQGNPAHVYRYGNSVYIANDKNNGFTQINPLNGSSRFFTGGGGHITMAAVNDRIAYSTWIDRNGDNKGRVDVVNLRNQKTEPAYSFNLPFGGIHGAGACGNRVYFAPAHGVCWVNCDFDFAETADTVKINHLSLDEDPTGTDYRTGAFTSFRDHMLCIASSKSGKPALCVINATAPNPEVTRIPCDNFDEGMKLSTVKATTVSGNKNFAFAFAEGAGLAEKLLVFELDPNGDRNFSDAKLVNAIEVGASKLEGHFGHHGIAFVGDGKTAVVSNPGDGTLSVIDLVHQKVHQTIEVGGQPTHITNYGEAM</sequence>
<proteinExistence type="predicted"/>
<dbReference type="EMBL" id="CP042912">
    <property type="protein sequence ID" value="QEG22652.1"/>
    <property type="molecule type" value="Genomic_DNA"/>
</dbReference>
<dbReference type="AlphaFoldDB" id="A0A5B9PCL4"/>
<organism evidence="1 2">
    <name type="scientific">Mariniblastus fucicola</name>
    <dbReference type="NCBI Taxonomy" id="980251"/>
    <lineage>
        <taxon>Bacteria</taxon>
        <taxon>Pseudomonadati</taxon>
        <taxon>Planctomycetota</taxon>
        <taxon>Planctomycetia</taxon>
        <taxon>Pirellulales</taxon>
        <taxon>Pirellulaceae</taxon>
        <taxon>Mariniblastus</taxon>
    </lineage>
</organism>